<reference evidence="1" key="1">
    <citation type="submission" date="2002-05" db="EMBL/GenBank/DDBJ databases">
        <title>The genome sequence of Chlamydia pneumoniae TW183 and comparison with other Chlamydia strains based on whole genome sequence analysis.</title>
        <authorList>
            <person name="Geng M.M."/>
            <person name="Schuhmacher A."/>
            <person name="Muehldorfer I."/>
            <person name="Bensch K.W."/>
            <person name="Schaefer K.P."/>
            <person name="Schneider S."/>
            <person name="Pohl T."/>
            <person name="Essig A."/>
            <person name="Marre R."/>
            <person name="Melchers K."/>
        </authorList>
    </citation>
    <scope>NUCLEOTIDE SEQUENCE [LARGE SCALE GENOMIC DNA]</scope>
    <source>
        <strain evidence="1">TW-183</strain>
    </source>
</reference>
<keyword evidence="2" id="KW-1185">Reference proteome</keyword>
<dbReference type="Proteomes" id="UP000000424">
    <property type="component" value="Chromosome"/>
</dbReference>
<evidence type="ECO:0000313" key="2">
    <source>
        <dbReference type="Proteomes" id="UP000000424"/>
    </source>
</evidence>
<evidence type="ECO:0000313" key="1">
    <source>
        <dbReference type="EMBL" id="AAP99038.1"/>
    </source>
</evidence>
<protein>
    <submittedName>
        <fullName evidence="1">Uncharacterized protein</fullName>
    </submittedName>
</protein>
<name>A0ABN3YQN7_CHLPN</name>
<dbReference type="EMBL" id="AE009440">
    <property type="protein sequence ID" value="AAP99038.1"/>
    <property type="molecule type" value="Genomic_DNA"/>
</dbReference>
<accession>A0ABN3YQN7</accession>
<proteinExistence type="predicted"/>
<sequence>MIRVILFKEAKGLLNHRNKRKISTLIRPYTHISYENKNLLALLQFNLDNT</sequence>
<gene>
    <name evidence="1" type="ordered locus">CpB1110</name>
</gene>
<organism evidence="1 2">
    <name type="scientific">Chlamydia pneumoniae</name>
    <name type="common">Chlamydophila pneumoniae</name>
    <dbReference type="NCBI Taxonomy" id="83558"/>
    <lineage>
        <taxon>Bacteria</taxon>
        <taxon>Pseudomonadati</taxon>
        <taxon>Chlamydiota</taxon>
        <taxon>Chlamydiia</taxon>
        <taxon>Chlamydiales</taxon>
        <taxon>Chlamydiaceae</taxon>
        <taxon>Chlamydia/Chlamydophila group</taxon>
        <taxon>Chlamydia</taxon>
    </lineage>
</organism>